<reference evidence="2 3" key="1">
    <citation type="submission" date="2017-07" db="EMBL/GenBank/DDBJ databases">
        <title>Bifidobacterium novel species.</title>
        <authorList>
            <person name="Lugli G.A."/>
            <person name="Milani C."/>
            <person name="Duranti S."/>
            <person name="Mangifesta M."/>
        </authorList>
    </citation>
    <scope>NUCLEOTIDE SEQUENCE [LARGE SCALE GENOMIC DNA]</scope>
    <source>
        <strain evidence="2 3">45</strain>
    </source>
</reference>
<sequence>MRRKTPLPTPHSRKCDVKPTVKPTPYDAIPGMQHKTAIPATQSQECGTEGPLTTHSAECITKQATPPLSPAHSRKCDAQHTPWRRNLGNASQNEPPRPSQRRNHRNAAQNDTILTTFPEMRRRAPRPTLHSPKCDVKPTVKYTPRDAITGIQRRTAAFVLHSPKCVAQRKMQKCPLWRISRNAAQHSEHQLINIRYKQNQ</sequence>
<feature type="region of interest" description="Disordered" evidence="1">
    <location>
        <begin position="64"/>
        <end position="109"/>
    </location>
</feature>
<feature type="region of interest" description="Disordered" evidence="1">
    <location>
        <begin position="1"/>
        <end position="31"/>
    </location>
</feature>
<dbReference type="EMBL" id="NMWV01000036">
    <property type="protein sequence ID" value="PLS23903.1"/>
    <property type="molecule type" value="Genomic_DNA"/>
</dbReference>
<evidence type="ECO:0000313" key="3">
    <source>
        <dbReference type="Proteomes" id="UP000234855"/>
    </source>
</evidence>
<proteinExistence type="predicted"/>
<dbReference type="Proteomes" id="UP000234855">
    <property type="component" value="Unassembled WGS sequence"/>
</dbReference>
<evidence type="ECO:0000313" key="2">
    <source>
        <dbReference type="EMBL" id="PLS23903.1"/>
    </source>
</evidence>
<dbReference type="AlphaFoldDB" id="A0A2N5IPM8"/>
<protein>
    <submittedName>
        <fullName evidence="2">Uncharacterized protein</fullName>
    </submittedName>
</protein>
<accession>A0A2N5IPM8</accession>
<gene>
    <name evidence="2" type="ORF">Tam1G_2053</name>
</gene>
<comment type="caution">
    <text evidence="2">The sequence shown here is derived from an EMBL/GenBank/DDBJ whole genome shotgun (WGS) entry which is preliminary data.</text>
</comment>
<evidence type="ECO:0000256" key="1">
    <source>
        <dbReference type="SAM" id="MobiDB-lite"/>
    </source>
</evidence>
<name>A0A2N5IPM8_9BIFI</name>
<organism evidence="2 3">
    <name type="scientific">Bifidobacterium imperatoris</name>
    <dbReference type="NCBI Taxonomy" id="2020965"/>
    <lineage>
        <taxon>Bacteria</taxon>
        <taxon>Bacillati</taxon>
        <taxon>Actinomycetota</taxon>
        <taxon>Actinomycetes</taxon>
        <taxon>Bifidobacteriales</taxon>
        <taxon>Bifidobacteriaceae</taxon>
        <taxon>Bifidobacterium</taxon>
    </lineage>
</organism>